<evidence type="ECO:0000313" key="12">
    <source>
        <dbReference type="EMBL" id="TGZ37071.1"/>
    </source>
</evidence>
<dbReference type="CDD" id="cd20541">
    <property type="entry name" value="CYCLIN_CNTD1"/>
    <property type="match status" value="1"/>
</dbReference>
<dbReference type="FunFam" id="3.30.160.20:FF:000022">
    <property type="entry name" value="28S ribosomal protein S5, mitochondrial"/>
    <property type="match status" value="1"/>
</dbReference>
<dbReference type="GO" id="GO:0003723">
    <property type="term" value="F:RNA binding"/>
    <property type="evidence" value="ECO:0007669"/>
    <property type="project" value="InterPro"/>
</dbReference>
<dbReference type="InterPro" id="IPR000851">
    <property type="entry name" value="Ribosomal_uS5"/>
</dbReference>
<keyword evidence="3 9" id="KW-0689">Ribosomal protein</keyword>
<gene>
    <name evidence="12" type="ORF">DBV15_02909</name>
</gene>
<dbReference type="Pfam" id="PF03719">
    <property type="entry name" value="Ribosomal_S5_C"/>
    <property type="match status" value="1"/>
</dbReference>
<dbReference type="GO" id="GO:0005763">
    <property type="term" value="C:mitochondrial small ribosomal subunit"/>
    <property type="evidence" value="ECO:0007669"/>
    <property type="project" value="UniProtKB-ARBA"/>
</dbReference>
<dbReference type="InterPro" id="IPR020568">
    <property type="entry name" value="Ribosomal_Su5_D2-typ_SF"/>
</dbReference>
<keyword evidence="13" id="KW-1185">Reference proteome</keyword>
<organism evidence="12 13">
    <name type="scientific">Temnothorax longispinosus</name>
    <dbReference type="NCBI Taxonomy" id="300112"/>
    <lineage>
        <taxon>Eukaryota</taxon>
        <taxon>Metazoa</taxon>
        <taxon>Ecdysozoa</taxon>
        <taxon>Arthropoda</taxon>
        <taxon>Hexapoda</taxon>
        <taxon>Insecta</taxon>
        <taxon>Pterygota</taxon>
        <taxon>Neoptera</taxon>
        <taxon>Endopterygota</taxon>
        <taxon>Hymenoptera</taxon>
        <taxon>Apocrita</taxon>
        <taxon>Aculeata</taxon>
        <taxon>Formicoidea</taxon>
        <taxon>Formicidae</taxon>
        <taxon>Myrmicinae</taxon>
        <taxon>Temnothorax</taxon>
    </lineage>
</organism>
<dbReference type="GO" id="GO:0003735">
    <property type="term" value="F:structural constituent of ribosome"/>
    <property type="evidence" value="ECO:0007669"/>
    <property type="project" value="UniProtKB-UniRule"/>
</dbReference>
<dbReference type="InterPro" id="IPR036915">
    <property type="entry name" value="Cyclin-like_sf"/>
</dbReference>
<evidence type="ECO:0000256" key="9">
    <source>
        <dbReference type="PROSITE-ProRule" id="PRU00268"/>
    </source>
</evidence>
<proteinExistence type="inferred from homology"/>
<evidence type="ECO:0000256" key="1">
    <source>
        <dbReference type="ARBA" id="ARBA00004173"/>
    </source>
</evidence>
<dbReference type="EMBL" id="QBLH01003621">
    <property type="protein sequence ID" value="TGZ37071.1"/>
    <property type="molecule type" value="Genomic_DNA"/>
</dbReference>
<dbReference type="Pfam" id="PF00134">
    <property type="entry name" value="Cyclin_N"/>
    <property type="match status" value="1"/>
</dbReference>
<dbReference type="Pfam" id="PF21251">
    <property type="entry name" value="Ribosomal_uS5m_N"/>
    <property type="match status" value="1"/>
</dbReference>
<comment type="subcellular location">
    <subcellularLocation>
        <location evidence="1">Mitochondrion</location>
    </subcellularLocation>
</comment>
<dbReference type="PROSITE" id="PS50881">
    <property type="entry name" value="S5_DSRBD"/>
    <property type="match status" value="1"/>
</dbReference>
<name>A0A4S2JLI2_9HYME</name>
<dbReference type="SUPFAM" id="SSF54211">
    <property type="entry name" value="Ribosomal protein S5 domain 2-like"/>
    <property type="match status" value="1"/>
</dbReference>
<protein>
    <recommendedName>
        <fullName evidence="6">Small ribosomal subunit protein uS5m</fullName>
    </recommendedName>
    <alternativeName>
        <fullName evidence="7">28S ribosomal protein S5, mitochondrial</fullName>
    </alternativeName>
</protein>
<keyword evidence="4" id="KW-0496">Mitochondrion</keyword>
<dbReference type="Gene3D" id="3.30.230.10">
    <property type="match status" value="1"/>
</dbReference>
<dbReference type="GO" id="GO:0006412">
    <property type="term" value="P:translation"/>
    <property type="evidence" value="ECO:0007669"/>
    <property type="project" value="InterPro"/>
</dbReference>
<evidence type="ECO:0000256" key="3">
    <source>
        <dbReference type="ARBA" id="ARBA00022980"/>
    </source>
</evidence>
<dbReference type="InterPro" id="IPR048584">
    <property type="entry name" value="Ribosomal_uS5m_N"/>
</dbReference>
<dbReference type="STRING" id="300112.A0A4S2JLI2"/>
<dbReference type="InterPro" id="IPR006671">
    <property type="entry name" value="Cyclin_N"/>
</dbReference>
<keyword evidence="5 9" id="KW-0687">Ribonucleoprotein</keyword>
<dbReference type="Proteomes" id="UP000310200">
    <property type="component" value="Unassembled WGS sequence"/>
</dbReference>
<evidence type="ECO:0000256" key="2">
    <source>
        <dbReference type="ARBA" id="ARBA00008945"/>
    </source>
</evidence>
<dbReference type="Gene3D" id="1.10.472.10">
    <property type="entry name" value="Cyclin-like"/>
    <property type="match status" value="1"/>
</dbReference>
<dbReference type="AlphaFoldDB" id="A0A4S2JLI2"/>
<dbReference type="InterPro" id="IPR014721">
    <property type="entry name" value="Ribsml_uS5_D2-typ_fold_subgr"/>
</dbReference>
<dbReference type="Pfam" id="PF00333">
    <property type="entry name" value="Ribosomal_S5"/>
    <property type="match status" value="1"/>
</dbReference>
<reference evidence="12 13" key="1">
    <citation type="journal article" date="2019" name="Philos. Trans. R. Soc. Lond., B, Biol. Sci.">
        <title>Ant behaviour and brain gene expression of defending hosts depend on the ecological success of the intruding social parasite.</title>
        <authorList>
            <person name="Kaur R."/>
            <person name="Stoldt M."/>
            <person name="Jongepier E."/>
            <person name="Feldmeyer B."/>
            <person name="Menzel F."/>
            <person name="Bornberg-Bauer E."/>
            <person name="Foitzik S."/>
        </authorList>
    </citation>
    <scope>NUCLEOTIDE SEQUENCE [LARGE SCALE GENOMIC DNA]</scope>
    <source>
        <tissue evidence="12">Whole body</tissue>
    </source>
</reference>
<evidence type="ECO:0000313" key="13">
    <source>
        <dbReference type="Proteomes" id="UP000310200"/>
    </source>
</evidence>
<sequence length="726" mass="82508">MASTRILRICGLLRNSPRNIPSMSNDARNLFTVDCSHFLKTHIPLVCDTRNKTFFINKSGDELWKGVTSVSNAGRKRGRAKGLPRKRDLNKGQIIGVGKIPIQFPGLNTPVFRGRELVQQQKLPVDPEREERLAKLRQSYKTGPRRMKLSPLERGWTSVQMGGRKIGPPDSVGEDTFDGFETWVLESKIVNCMTGNLGRKSKISMFVVTGNGNGLAGFALGKAPAQKTAMKTAKNRAGQRLMYIPRYKEHTVLHDFFTQFGDTKLFVKKMHQGYGLVCHRAIRACCEAIGIKDMHAKVEGTKSLQHIIKAFFIGLLQQKSYQQLADEKRLHLVEFKSENGNYPVVIASPSQVRKPEEVTSHEILDFTQYVFGGKVILQKKKSAPFYTRLPSWKTRLLKLERTRHFDETRLKLTAEYGALNSFLTEKYPEAKLRPKRKPKPLIHDWVEHLQQIVKKQEQEQMANATDFAMPFVGIPVSTVKAAFKIAEYLELEPTVKYMAIQLYDRFMCKHFWEIYKTEIVNTSSEASWLKVCNKSSNQTKLNLMSCFQLACKMDSHSSALGISQILNILHLIDKESEYTPSMISSSERRVIKTVDFKMPLYTPLQCIEILLAATGLGETPDMVNVSIDLLDLAYLKHDRLYSHLHLYYTHKDVLNEEHVAIKLISLKSNILFLSAAVVYCATFFLCLDTNASEEQVVVTKLAELSNTTDTDIFNMANMLLLIATQR</sequence>
<comment type="caution">
    <text evidence="12">The sequence shown here is derived from an EMBL/GenBank/DDBJ whole genome shotgun (WGS) entry which is preliminary data.</text>
</comment>
<dbReference type="FunFam" id="3.30.230.10:FF:000002">
    <property type="entry name" value="30S ribosomal protein S5"/>
    <property type="match status" value="1"/>
</dbReference>
<feature type="domain" description="S5 DRBM" evidence="11">
    <location>
        <begin position="198"/>
        <end position="244"/>
    </location>
</feature>
<dbReference type="InterPro" id="IPR013810">
    <property type="entry name" value="Ribosomal_uS5_N"/>
</dbReference>
<evidence type="ECO:0000256" key="8">
    <source>
        <dbReference type="ARBA" id="ARBA00062683"/>
    </source>
</evidence>
<evidence type="ECO:0000256" key="7">
    <source>
        <dbReference type="ARBA" id="ARBA00041606"/>
    </source>
</evidence>
<dbReference type="InterPro" id="IPR005324">
    <property type="entry name" value="Ribosomal_uS5_C"/>
</dbReference>
<dbReference type="SUPFAM" id="SSF54768">
    <property type="entry name" value="dsRNA-binding domain-like"/>
    <property type="match status" value="1"/>
</dbReference>
<comment type="subunit">
    <text evidence="8">Component of the mitochondrial ribosome small subunit (28S) which comprises a 12S rRNA and about 30 distinct proteins.</text>
</comment>
<accession>A0A4S2JLI2</accession>
<dbReference type="PANTHER" id="PTHR48277:SF1">
    <property type="entry name" value="MITOCHONDRIAL RIBOSOMAL PROTEIN S5"/>
    <property type="match status" value="1"/>
</dbReference>
<comment type="similarity">
    <text evidence="2 10">Belongs to the universal ribosomal protein uS5 family.</text>
</comment>
<evidence type="ECO:0000256" key="5">
    <source>
        <dbReference type="ARBA" id="ARBA00023274"/>
    </source>
</evidence>
<dbReference type="SUPFAM" id="SSF47954">
    <property type="entry name" value="Cyclin-like"/>
    <property type="match status" value="1"/>
</dbReference>
<dbReference type="Gene3D" id="3.30.160.20">
    <property type="match status" value="1"/>
</dbReference>
<evidence type="ECO:0000259" key="11">
    <source>
        <dbReference type="PROSITE" id="PS50881"/>
    </source>
</evidence>
<dbReference type="PANTHER" id="PTHR48277">
    <property type="entry name" value="MITOCHONDRIAL RIBOSOMAL PROTEIN S5"/>
    <property type="match status" value="1"/>
</dbReference>
<evidence type="ECO:0000256" key="4">
    <source>
        <dbReference type="ARBA" id="ARBA00023128"/>
    </source>
</evidence>
<dbReference type="GO" id="GO:0005743">
    <property type="term" value="C:mitochondrial inner membrane"/>
    <property type="evidence" value="ECO:0007669"/>
    <property type="project" value="UniProtKB-ARBA"/>
</dbReference>
<evidence type="ECO:0000256" key="10">
    <source>
        <dbReference type="RuleBase" id="RU003823"/>
    </source>
</evidence>
<evidence type="ECO:0000256" key="6">
    <source>
        <dbReference type="ARBA" id="ARBA00039335"/>
    </source>
</evidence>